<evidence type="ECO:0000313" key="5">
    <source>
        <dbReference type="Proteomes" id="UP000694892"/>
    </source>
</evidence>
<dbReference type="InterPro" id="IPR020837">
    <property type="entry name" value="Fibrinogen_CS"/>
</dbReference>
<dbReference type="SUPFAM" id="SSF56496">
    <property type="entry name" value="Fibrinogen C-terminal domain-like"/>
    <property type="match status" value="1"/>
</dbReference>
<dbReference type="PANTHER" id="PTHR19143">
    <property type="entry name" value="FIBRINOGEN/TENASCIN/ANGIOPOEITIN"/>
    <property type="match status" value="1"/>
</dbReference>
<evidence type="ECO:0000259" key="3">
    <source>
        <dbReference type="PROSITE" id="PS51406"/>
    </source>
</evidence>
<dbReference type="OMA" id="GACHRAN"/>
<evidence type="ECO:0000256" key="1">
    <source>
        <dbReference type="ARBA" id="ARBA00023157"/>
    </source>
</evidence>
<dbReference type="GO" id="GO:0005102">
    <property type="term" value="F:signaling receptor binding"/>
    <property type="evidence" value="ECO:0007669"/>
    <property type="project" value="TreeGrafter"/>
</dbReference>
<dbReference type="Pfam" id="PF00147">
    <property type="entry name" value="Fibrinogen_C"/>
    <property type="match status" value="1"/>
</dbReference>
<feature type="region of interest" description="Disordered" evidence="2">
    <location>
        <begin position="77"/>
        <end position="117"/>
    </location>
</feature>
<dbReference type="GO" id="GO:0001867">
    <property type="term" value="P:complement activation, lectin pathway"/>
    <property type="evidence" value="ECO:0007669"/>
    <property type="project" value="TreeGrafter"/>
</dbReference>
<evidence type="ECO:0000256" key="2">
    <source>
        <dbReference type="SAM" id="MobiDB-lite"/>
    </source>
</evidence>
<dbReference type="GO" id="GO:0097367">
    <property type="term" value="F:carbohydrate derivative binding"/>
    <property type="evidence" value="ECO:0007669"/>
    <property type="project" value="TreeGrafter"/>
</dbReference>
<dbReference type="InterPro" id="IPR050373">
    <property type="entry name" value="Fibrinogen_C-term_domain"/>
</dbReference>
<accession>A0A974H6S9</accession>
<dbReference type="Proteomes" id="UP000694892">
    <property type="component" value="Chromosome 8L"/>
</dbReference>
<dbReference type="Gene3D" id="3.90.215.10">
    <property type="entry name" value="Gamma Fibrinogen, chain A, domain 1"/>
    <property type="match status" value="1"/>
</dbReference>
<dbReference type="GO" id="GO:0005615">
    <property type="term" value="C:extracellular space"/>
    <property type="evidence" value="ECO:0007669"/>
    <property type="project" value="TreeGrafter"/>
</dbReference>
<dbReference type="EMBL" id="CM004480">
    <property type="protein sequence ID" value="OCT66978.1"/>
    <property type="molecule type" value="Genomic_DNA"/>
</dbReference>
<dbReference type="NCBIfam" id="NF040941">
    <property type="entry name" value="GGGWT_bact"/>
    <property type="match status" value="1"/>
</dbReference>
<feature type="domain" description="Fibrinogen C-terminal" evidence="3">
    <location>
        <begin position="120"/>
        <end position="337"/>
    </location>
</feature>
<dbReference type="FunFam" id="3.90.215.10:FF:000001">
    <property type="entry name" value="Tenascin isoform 1"/>
    <property type="match status" value="1"/>
</dbReference>
<dbReference type="PROSITE" id="PS51406">
    <property type="entry name" value="FIBRINOGEN_C_2"/>
    <property type="match status" value="1"/>
</dbReference>
<gene>
    <name evidence="4" type="ORF">XELAEV_18038260mg</name>
</gene>
<dbReference type="PANTHER" id="PTHR19143:SF467">
    <property type="entry name" value="FICOLIN-2-LIKE"/>
    <property type="match status" value="1"/>
</dbReference>
<dbReference type="InterPro" id="IPR008160">
    <property type="entry name" value="Collagen"/>
</dbReference>
<dbReference type="InterPro" id="IPR014716">
    <property type="entry name" value="Fibrinogen_a/b/g_C_1"/>
</dbReference>
<dbReference type="Pfam" id="PF01391">
    <property type="entry name" value="Collagen"/>
    <property type="match status" value="1"/>
</dbReference>
<dbReference type="CDD" id="cd00087">
    <property type="entry name" value="FReD"/>
    <property type="match status" value="1"/>
</dbReference>
<dbReference type="InterPro" id="IPR002181">
    <property type="entry name" value="Fibrinogen_a/b/g_C_dom"/>
</dbReference>
<evidence type="ECO:0000313" key="4">
    <source>
        <dbReference type="EMBL" id="OCT66978.1"/>
    </source>
</evidence>
<proteinExistence type="predicted"/>
<keyword evidence="1" id="KW-1015">Disulfide bond</keyword>
<dbReference type="GO" id="GO:0003823">
    <property type="term" value="F:antigen binding"/>
    <property type="evidence" value="ECO:0007669"/>
    <property type="project" value="TreeGrafter"/>
</dbReference>
<dbReference type="SMART" id="SM00186">
    <property type="entry name" value="FBG"/>
    <property type="match status" value="1"/>
</dbReference>
<dbReference type="PROSITE" id="PS00514">
    <property type="entry name" value="FIBRINOGEN_C_1"/>
    <property type="match status" value="1"/>
</dbReference>
<protein>
    <recommendedName>
        <fullName evidence="3">Fibrinogen C-terminal domain-containing protein</fullName>
    </recommendedName>
</protein>
<dbReference type="AlphaFoldDB" id="A0A974H6S9"/>
<dbReference type="InterPro" id="IPR036056">
    <property type="entry name" value="Fibrinogen-like_C"/>
</dbReference>
<name>A0A974H6S9_XENLA</name>
<organism evidence="4 5">
    <name type="scientific">Xenopus laevis</name>
    <name type="common">African clawed frog</name>
    <dbReference type="NCBI Taxonomy" id="8355"/>
    <lineage>
        <taxon>Eukaryota</taxon>
        <taxon>Metazoa</taxon>
        <taxon>Chordata</taxon>
        <taxon>Craniata</taxon>
        <taxon>Vertebrata</taxon>
        <taxon>Euteleostomi</taxon>
        <taxon>Amphibia</taxon>
        <taxon>Batrachia</taxon>
        <taxon>Anura</taxon>
        <taxon>Pipoidea</taxon>
        <taxon>Pipidae</taxon>
        <taxon>Xenopodinae</taxon>
        <taxon>Xenopus</taxon>
        <taxon>Xenopus</taxon>
    </lineage>
</organism>
<sequence length="337" mass="37906">MYQEVHRKGITEVFKLGLNTAPAKIELLLWDQEESTMWAPAIIICLLAPLYKAHDTCPEVKVVGVGDSGTLTILRGCPGIPGHPGQKGELGSTGEKGARGEPGKYGPPGQKGEKGDNGDANLVYAARNCKELLDQGVVLSDWYTIYPDGVHPMKVLCDMHTDGGGWIVFQRRWDGSVDFFRDWKSYKSGFGSRLNEFWLGNDNLHKLTSSGSWELRIDLHDFENTKHFAKYETFQILEESEKYKLLIGAMKEGNIGDSMKVHNTMPFSTKDQDNDLWSEHCATKYKGAWWYNGCHHSNLNGLYLLGSHSSNTAEGINWYGRGHNYSYKHSEMKIRPL</sequence>
<reference evidence="5" key="1">
    <citation type="journal article" date="2016" name="Nature">
        <title>Genome evolution in the allotetraploid frog Xenopus laevis.</title>
        <authorList>
            <person name="Session A.M."/>
            <person name="Uno Y."/>
            <person name="Kwon T."/>
            <person name="Chapman J.A."/>
            <person name="Toyoda A."/>
            <person name="Takahashi S."/>
            <person name="Fukui A."/>
            <person name="Hikosaka A."/>
            <person name="Suzuki A."/>
            <person name="Kondo M."/>
            <person name="van Heeringen S.J."/>
            <person name="Quigley I."/>
            <person name="Heinz S."/>
            <person name="Ogino H."/>
            <person name="Ochi H."/>
            <person name="Hellsten U."/>
            <person name="Lyons J.B."/>
            <person name="Simakov O."/>
            <person name="Putnam N."/>
            <person name="Stites J."/>
            <person name="Kuroki Y."/>
            <person name="Tanaka T."/>
            <person name="Michiue T."/>
            <person name="Watanabe M."/>
            <person name="Bogdanovic O."/>
            <person name="Lister R."/>
            <person name="Georgiou G."/>
            <person name="Paranjpe S.S."/>
            <person name="van Kruijsbergen I."/>
            <person name="Shu S."/>
            <person name="Carlson J."/>
            <person name="Kinoshita T."/>
            <person name="Ohta Y."/>
            <person name="Mawaribuchi S."/>
            <person name="Jenkins J."/>
            <person name="Grimwood J."/>
            <person name="Schmutz J."/>
            <person name="Mitros T."/>
            <person name="Mozaffari S.V."/>
            <person name="Suzuki Y."/>
            <person name="Haramoto Y."/>
            <person name="Yamamoto T.S."/>
            <person name="Takagi C."/>
            <person name="Heald R."/>
            <person name="Miller K."/>
            <person name="Haudenschild C."/>
            <person name="Kitzman J."/>
            <person name="Nakayama T."/>
            <person name="Izutsu Y."/>
            <person name="Robert J."/>
            <person name="Fortriede J."/>
            <person name="Burns K."/>
            <person name="Lotay V."/>
            <person name="Karimi K."/>
            <person name="Yasuoka Y."/>
            <person name="Dichmann D.S."/>
            <person name="Flajnik M.F."/>
            <person name="Houston D.W."/>
            <person name="Shendure J."/>
            <person name="DuPasquier L."/>
            <person name="Vize P.D."/>
            <person name="Zorn A.M."/>
            <person name="Ito M."/>
            <person name="Marcotte E.M."/>
            <person name="Wallingford J.B."/>
            <person name="Ito Y."/>
            <person name="Asashima M."/>
            <person name="Ueno N."/>
            <person name="Matsuda Y."/>
            <person name="Veenstra G.J."/>
            <person name="Fujiyama A."/>
            <person name="Harland R.M."/>
            <person name="Taira M."/>
            <person name="Rokhsar D.S."/>
        </authorList>
    </citation>
    <scope>NUCLEOTIDE SEQUENCE [LARGE SCALE GENOMIC DNA]</scope>
    <source>
        <strain evidence="5">J</strain>
    </source>
</reference>